<protein>
    <recommendedName>
        <fullName evidence="4">Adhesin</fullName>
    </recommendedName>
</protein>
<dbReference type="OrthoDB" id="5294627at2"/>
<sequence>MTLKTLSLFIVMMSFAGAASAANEIVVSCRDYNIALTDFGDIAVESAQKNESATVIAIHHENQLLKNDGDGLHIVGSKKRMGMITAKQSLEVNYKTGRGIFTDYTVMQGPANGKKILLESCHR</sequence>
<evidence type="ECO:0000256" key="1">
    <source>
        <dbReference type="SAM" id="SignalP"/>
    </source>
</evidence>
<dbReference type="EMBL" id="LUKD01000008">
    <property type="protein sequence ID" value="KYG62659.1"/>
    <property type="molecule type" value="Genomic_DNA"/>
</dbReference>
<accession>A0A162FWW0</accession>
<evidence type="ECO:0008006" key="4">
    <source>
        <dbReference type="Google" id="ProtNLM"/>
    </source>
</evidence>
<comment type="caution">
    <text evidence="2">The sequence shown here is derived from an EMBL/GenBank/DDBJ whole genome shotgun (WGS) entry which is preliminary data.</text>
</comment>
<reference evidence="2 3" key="1">
    <citation type="submission" date="2016-03" db="EMBL/GenBank/DDBJ databases">
        <authorList>
            <person name="Ploux O."/>
        </authorList>
    </citation>
    <scope>NUCLEOTIDE SEQUENCE [LARGE SCALE GENOMIC DNA]</scope>
    <source>
        <strain evidence="2 3">EC13</strain>
    </source>
</reference>
<proteinExistence type="predicted"/>
<keyword evidence="1" id="KW-0732">Signal</keyword>
<dbReference type="AlphaFoldDB" id="A0A162FWW0"/>
<dbReference type="Proteomes" id="UP000075799">
    <property type="component" value="Unassembled WGS sequence"/>
</dbReference>
<feature type="signal peptide" evidence="1">
    <location>
        <begin position="1"/>
        <end position="21"/>
    </location>
</feature>
<evidence type="ECO:0000313" key="2">
    <source>
        <dbReference type="EMBL" id="KYG62659.1"/>
    </source>
</evidence>
<name>A0A162FWW0_BDEBC</name>
<organism evidence="2 3">
    <name type="scientific">Bdellovibrio bacteriovorus</name>
    <dbReference type="NCBI Taxonomy" id="959"/>
    <lineage>
        <taxon>Bacteria</taxon>
        <taxon>Pseudomonadati</taxon>
        <taxon>Bdellovibrionota</taxon>
        <taxon>Bdellovibrionia</taxon>
        <taxon>Bdellovibrionales</taxon>
        <taxon>Pseudobdellovibrionaceae</taxon>
        <taxon>Bdellovibrio</taxon>
    </lineage>
</organism>
<evidence type="ECO:0000313" key="3">
    <source>
        <dbReference type="Proteomes" id="UP000075799"/>
    </source>
</evidence>
<feature type="chain" id="PRO_5007834089" description="Adhesin" evidence="1">
    <location>
        <begin position="22"/>
        <end position="123"/>
    </location>
</feature>
<gene>
    <name evidence="2" type="ORF">AZI87_15315</name>
</gene>
<dbReference type="RefSeq" id="WP_063208894.1">
    <property type="nucleotide sequence ID" value="NZ_LUKD01000008.1"/>
</dbReference>